<keyword evidence="5 9" id="KW-0812">Transmembrane</keyword>
<evidence type="ECO:0000256" key="9">
    <source>
        <dbReference type="SAM" id="Phobius"/>
    </source>
</evidence>
<dbReference type="InterPro" id="IPR019734">
    <property type="entry name" value="TPR_rpt"/>
</dbReference>
<feature type="transmembrane region" description="Helical" evidence="9">
    <location>
        <begin position="106"/>
        <end position="123"/>
    </location>
</feature>
<evidence type="ECO:0000256" key="4">
    <source>
        <dbReference type="ARBA" id="ARBA00022679"/>
    </source>
</evidence>
<evidence type="ECO:0000313" key="12">
    <source>
        <dbReference type="Proteomes" id="UP000748308"/>
    </source>
</evidence>
<dbReference type="InterPro" id="IPR050297">
    <property type="entry name" value="LipidA_mod_glycosyltrf_83"/>
</dbReference>
<evidence type="ECO:0000259" key="10">
    <source>
        <dbReference type="Pfam" id="PF13231"/>
    </source>
</evidence>
<dbReference type="GO" id="GO:0005886">
    <property type="term" value="C:plasma membrane"/>
    <property type="evidence" value="ECO:0007669"/>
    <property type="project" value="UniProtKB-SubCell"/>
</dbReference>
<dbReference type="Proteomes" id="UP000748308">
    <property type="component" value="Unassembled WGS sequence"/>
</dbReference>
<organism evidence="11 12">
    <name type="scientific">Eiseniibacteriota bacterium</name>
    <dbReference type="NCBI Taxonomy" id="2212470"/>
    <lineage>
        <taxon>Bacteria</taxon>
        <taxon>Candidatus Eiseniibacteriota</taxon>
    </lineage>
</organism>
<dbReference type="GO" id="GO:0009103">
    <property type="term" value="P:lipopolysaccharide biosynthetic process"/>
    <property type="evidence" value="ECO:0007669"/>
    <property type="project" value="UniProtKB-ARBA"/>
</dbReference>
<sequence length="589" mass="63778">MKPRKTRPGPPPEAPPPAWARPDGLWLLAIVGLALLLRLIYVFQYQANPFFDHPIMDSRNHDLWARSYLSGEPFLPGHPYFRAPLYPWFLAACYRLFGDGYLAPRLAQALLGALSCGLVFLIARCFHGRWASAGAGLAAAGCWLMIHFDAELLDVPLGLFLNLLGLYLFTRAWQGGALRFHAAAGLALGLAAIARPTVLLFAALAAAALWLANRREPRAALRRAGILVAACLVPILPITIRNALVGGDFVPIASQGGLNLYIGNHPGSDGTTAELPGGMADWRGSYFESIAMAEQALGRKLRPSEVSAHFTRESLRFAAGSPGEWLALMGRKFRLFWNRAELADNQPIRFFAERYAPIARWLPVGFGLLAPLGALGLLLALRDPRRFFPLWGYTAASAAAVIAFFVTTRFKMPAVPGLILLAAGAVEWGAGALRARRRGPLLAAALALAALAAWTHSRPAGVDPQEAHAYEILGMREMERGDAAAGIEHFRAGLRAGPRFAAGLHIRLGHALLARGDLAGAEREFAAGLQCEARHPREFAMGTLGLGLIAEQRGDLSAALAHYGETLRLDPEQAEARARWRRLRGEGGR</sequence>
<feature type="transmembrane region" description="Helical" evidence="9">
    <location>
        <begin position="25"/>
        <end position="43"/>
    </location>
</feature>
<dbReference type="SMART" id="SM00028">
    <property type="entry name" value="TPR"/>
    <property type="match status" value="3"/>
</dbReference>
<feature type="transmembrane region" description="Helical" evidence="9">
    <location>
        <begin position="224"/>
        <end position="244"/>
    </location>
</feature>
<dbReference type="AlphaFoldDB" id="A0A938BPS5"/>
<evidence type="ECO:0000256" key="3">
    <source>
        <dbReference type="ARBA" id="ARBA00022676"/>
    </source>
</evidence>
<comment type="caution">
    <text evidence="11">The sequence shown here is derived from an EMBL/GenBank/DDBJ whole genome shotgun (WGS) entry which is preliminary data.</text>
</comment>
<feature type="transmembrane region" description="Helical" evidence="9">
    <location>
        <begin position="414"/>
        <end position="433"/>
    </location>
</feature>
<evidence type="ECO:0000313" key="11">
    <source>
        <dbReference type="EMBL" id="MBM3316352.1"/>
    </source>
</evidence>
<feature type="repeat" description="TPR" evidence="8">
    <location>
        <begin position="540"/>
        <end position="573"/>
    </location>
</feature>
<dbReference type="PANTHER" id="PTHR33908">
    <property type="entry name" value="MANNOSYLTRANSFERASE YKCB-RELATED"/>
    <property type="match status" value="1"/>
</dbReference>
<gene>
    <name evidence="11" type="ORF">FJY75_00725</name>
</gene>
<dbReference type="EMBL" id="VGIY01000007">
    <property type="protein sequence ID" value="MBM3316352.1"/>
    <property type="molecule type" value="Genomic_DNA"/>
</dbReference>
<dbReference type="PANTHER" id="PTHR33908:SF11">
    <property type="entry name" value="MEMBRANE PROTEIN"/>
    <property type="match status" value="1"/>
</dbReference>
<dbReference type="Gene3D" id="1.25.40.10">
    <property type="entry name" value="Tetratricopeptide repeat domain"/>
    <property type="match status" value="1"/>
</dbReference>
<evidence type="ECO:0000256" key="7">
    <source>
        <dbReference type="ARBA" id="ARBA00023136"/>
    </source>
</evidence>
<evidence type="ECO:0000256" key="8">
    <source>
        <dbReference type="PROSITE-ProRule" id="PRU00339"/>
    </source>
</evidence>
<protein>
    <submittedName>
        <fullName evidence="11">Glycosyltransferase family 39 protein</fullName>
    </submittedName>
</protein>
<keyword evidence="3" id="KW-0328">Glycosyltransferase</keyword>
<keyword evidence="8" id="KW-0802">TPR repeat</keyword>
<feature type="domain" description="Glycosyltransferase RgtA/B/C/D-like" evidence="10">
    <location>
        <begin position="82"/>
        <end position="237"/>
    </location>
</feature>
<comment type="subcellular location">
    <subcellularLocation>
        <location evidence="1">Cell membrane</location>
        <topology evidence="1">Multi-pass membrane protein</topology>
    </subcellularLocation>
</comment>
<feature type="transmembrane region" description="Helical" evidence="9">
    <location>
        <begin position="129"/>
        <end position="146"/>
    </location>
</feature>
<feature type="transmembrane region" description="Helical" evidence="9">
    <location>
        <begin position="182"/>
        <end position="212"/>
    </location>
</feature>
<dbReference type="InterPro" id="IPR038731">
    <property type="entry name" value="RgtA/B/C-like"/>
</dbReference>
<keyword evidence="4" id="KW-0808">Transferase</keyword>
<keyword evidence="7 9" id="KW-0472">Membrane</keyword>
<feature type="transmembrane region" description="Helical" evidence="9">
    <location>
        <begin position="361"/>
        <end position="381"/>
    </location>
</feature>
<dbReference type="InterPro" id="IPR011990">
    <property type="entry name" value="TPR-like_helical_dom_sf"/>
</dbReference>
<reference evidence="11" key="1">
    <citation type="submission" date="2019-03" db="EMBL/GenBank/DDBJ databases">
        <title>Lake Tanganyika Metagenome-Assembled Genomes (MAGs).</title>
        <authorList>
            <person name="Tran P."/>
        </authorList>
    </citation>
    <scope>NUCLEOTIDE SEQUENCE</scope>
    <source>
        <strain evidence="11">M_DeepCast_400m_m2_100</strain>
    </source>
</reference>
<evidence type="ECO:0000256" key="5">
    <source>
        <dbReference type="ARBA" id="ARBA00022692"/>
    </source>
</evidence>
<dbReference type="Pfam" id="PF13231">
    <property type="entry name" value="PMT_2"/>
    <property type="match status" value="1"/>
</dbReference>
<accession>A0A938BPS5</accession>
<keyword evidence="2" id="KW-1003">Cell membrane</keyword>
<dbReference type="GO" id="GO:0016763">
    <property type="term" value="F:pentosyltransferase activity"/>
    <property type="evidence" value="ECO:0007669"/>
    <property type="project" value="TreeGrafter"/>
</dbReference>
<name>A0A938BPS5_UNCEI</name>
<proteinExistence type="predicted"/>
<dbReference type="SUPFAM" id="SSF48452">
    <property type="entry name" value="TPR-like"/>
    <property type="match status" value="1"/>
</dbReference>
<keyword evidence="6 9" id="KW-1133">Transmembrane helix</keyword>
<evidence type="ECO:0000256" key="1">
    <source>
        <dbReference type="ARBA" id="ARBA00004651"/>
    </source>
</evidence>
<dbReference type="PROSITE" id="PS50005">
    <property type="entry name" value="TPR"/>
    <property type="match status" value="1"/>
</dbReference>
<evidence type="ECO:0000256" key="6">
    <source>
        <dbReference type="ARBA" id="ARBA00022989"/>
    </source>
</evidence>
<evidence type="ECO:0000256" key="2">
    <source>
        <dbReference type="ARBA" id="ARBA00022475"/>
    </source>
</evidence>
<feature type="transmembrane region" description="Helical" evidence="9">
    <location>
        <begin position="388"/>
        <end position="408"/>
    </location>
</feature>